<evidence type="ECO:0000256" key="7">
    <source>
        <dbReference type="ARBA" id="ARBA00022840"/>
    </source>
</evidence>
<dbReference type="InterPro" id="IPR027417">
    <property type="entry name" value="P-loop_NTPase"/>
</dbReference>
<feature type="transmembrane region" description="Helical" evidence="10">
    <location>
        <begin position="80"/>
        <end position="100"/>
    </location>
</feature>
<comment type="subcellular location">
    <subcellularLocation>
        <location evidence="1">Membrane</location>
        <topology evidence="1">Multi-pass membrane protein</topology>
    </subcellularLocation>
</comment>
<dbReference type="Gene3D" id="1.20.1560.10">
    <property type="entry name" value="ABC transporter type 1, transmembrane domain"/>
    <property type="match status" value="2"/>
</dbReference>
<dbReference type="InterPro" id="IPR044726">
    <property type="entry name" value="ABCC_6TM_D2"/>
</dbReference>
<feature type="transmembrane region" description="Helical" evidence="10">
    <location>
        <begin position="799"/>
        <end position="820"/>
    </location>
</feature>
<evidence type="ECO:0000313" key="13">
    <source>
        <dbReference type="EMBL" id="OMJ86286.1"/>
    </source>
</evidence>
<feature type="transmembrane region" description="Helical" evidence="10">
    <location>
        <begin position="938"/>
        <end position="957"/>
    </location>
</feature>
<evidence type="ECO:0000256" key="5">
    <source>
        <dbReference type="ARBA" id="ARBA00022737"/>
    </source>
</evidence>
<dbReference type="PROSITE" id="PS00211">
    <property type="entry name" value="ABC_TRANSPORTER_1"/>
    <property type="match status" value="2"/>
</dbReference>
<evidence type="ECO:0000256" key="2">
    <source>
        <dbReference type="ARBA" id="ARBA00009726"/>
    </source>
</evidence>
<evidence type="ECO:0000256" key="4">
    <source>
        <dbReference type="ARBA" id="ARBA00022692"/>
    </source>
</evidence>
<dbReference type="Gene3D" id="3.40.50.300">
    <property type="entry name" value="P-loop containing nucleotide triphosphate hydrolases"/>
    <property type="match status" value="2"/>
</dbReference>
<dbReference type="PANTHER" id="PTHR24223:SF456">
    <property type="entry name" value="MULTIDRUG RESISTANCE-ASSOCIATED PROTEIN LETHAL(2)03659"/>
    <property type="match status" value="1"/>
</dbReference>
<dbReference type="OrthoDB" id="6500128at2759"/>
<feature type="transmembrane region" description="Helical" evidence="10">
    <location>
        <begin position="334"/>
        <end position="367"/>
    </location>
</feature>
<dbReference type="Pfam" id="PF00005">
    <property type="entry name" value="ABC_tran"/>
    <property type="match status" value="2"/>
</dbReference>
<keyword evidence="14" id="KW-1185">Reference proteome</keyword>
<evidence type="ECO:0000256" key="10">
    <source>
        <dbReference type="SAM" id="Phobius"/>
    </source>
</evidence>
<dbReference type="SMART" id="SM00382">
    <property type="entry name" value="AAA"/>
    <property type="match status" value="2"/>
</dbReference>
<sequence length="1258" mass="142141">MVNLSFDRASFISKIFMGWVAKSVFYYRKNPPTLSNLFEIPANYSLESNLKTLKDNWNEELKKKEPSFTKATIKTIKVKYFISALLMILAQCQGLIQATLINYLVKYLMNDSAPKYEGALLTFAFIVSVFVSACCQAQVNFRSSLLIGNLKNIITILITEKVLKLSSNSLSDEKIRGKILNTLSTDMELLEMTNFTLIVWCTPFVILFSIIIVSYTFGPVGIIGIGISIIHIPLVIIIGKAIQGLRSKANILGDFRIKMIENLIEGIKIMKLYAWEIPFLDFIYKKRLEEYTFRSRISNLNTILLVLSFASISFEVFITLLVQVKLGRDFTIGSVFLLITIYFSSHIIIVYTNTFGINTLFVFFGVMKRVGEILLMKEFKKDFKSPLGDLAICMTDATLSWREESAGQDDDNTQRSFKRTKSIYRECIQNMSFVASKKELIMVVGPVGSGKTSLLMGLLGEIYITVGKICLDDNVAYATNDSWIISGSIKENILMGRTLDPEFYTEVINSCALIKDLEILSNGDETVIGDRGTTLSGGQKARICLARAVYSDANIFLLDDPLSAVDPEVANYIFDHCIRGILKDKTVILVTHQVQFMSQADNILVLNGGSNLFYGSYKDLKKREDVKQLIGDYAFRKSEKTKKKVKQTVVKEENKEKEIFEEQEITEGKAGLKIYWRYFLYGYKNSFIVFLIFCLIVICQVIYQACFYWISFWSKQDDQSNNYYIGVLGVLVGIYFFTFSLRNYSIIKCNLRSNIQLHNEALKSVALTDSLFFDKNPTGRIINRFSKDIGAIDGPLQAFAYESINAGVLIISNIIVAIIVMPYTTIIIPFAAIIIICIFKYGAPVVLQLKKFELIARGPILTTITSCLNGLPTIRCLNLQEKFLQDIKNYTEIYFRAHFTFYAMLRTNTFYSEIGFSSIVILNVILLISLKGTISPSLAAYSLSSTISLLGIGGFYVRNVIEMTSYMTSAQRLIEYVDIPREGEFITDSNFQVKKGKIKFDNVFMKYRPNLPYSLAGLSFTVKGGHKVGIIGRTGAGKSSLLQVLFRLVNPELGTIFIDGVDYLQLGLHDLRKQMSVIPQAATLFTGSIRDNLDPFHFYSDDEILNSLEDVQLKDKILELHEGLNSEIGNEGLSLSAGQKQLLCMARAILRKNKVIMMDEATANVDNETDRIIQETIANKFEGCTLLVIAHRIRTIIHSDKVLVMDKGKCHEYDRPKKLYLNENSLFRQMISHTGPEESSYLVGQLGIDDQLIILDRN</sequence>
<name>A0A1R2CBB6_9CILI</name>
<comment type="similarity">
    <text evidence="2">Belongs to the ABC transporter superfamily. ABCC family. Conjugate transporter (TC 3.A.1.208) subfamily.</text>
</comment>
<feature type="transmembrane region" description="Helical" evidence="10">
    <location>
        <begin position="914"/>
        <end position="932"/>
    </location>
</feature>
<feature type="transmembrane region" description="Helical" evidence="10">
    <location>
        <begin position="826"/>
        <end position="847"/>
    </location>
</feature>
<keyword evidence="7" id="KW-0067">ATP-binding</keyword>
<evidence type="ECO:0000256" key="1">
    <source>
        <dbReference type="ARBA" id="ARBA00004141"/>
    </source>
</evidence>
<dbReference type="FunFam" id="3.40.50.300:FF:000163">
    <property type="entry name" value="Multidrug resistance-associated protein member 4"/>
    <property type="match status" value="1"/>
</dbReference>
<dbReference type="EMBL" id="MPUH01000211">
    <property type="protein sequence ID" value="OMJ86286.1"/>
    <property type="molecule type" value="Genomic_DNA"/>
</dbReference>
<feature type="transmembrane region" description="Helical" evidence="10">
    <location>
        <begin position="722"/>
        <end position="741"/>
    </location>
</feature>
<feature type="transmembrane region" description="Helical" evidence="10">
    <location>
        <begin position="687"/>
        <end position="710"/>
    </location>
</feature>
<feature type="transmembrane region" description="Helical" evidence="10">
    <location>
        <begin position="223"/>
        <end position="242"/>
    </location>
</feature>
<evidence type="ECO:0000256" key="9">
    <source>
        <dbReference type="ARBA" id="ARBA00023136"/>
    </source>
</evidence>
<dbReference type="AlphaFoldDB" id="A0A1R2CBB6"/>
<protein>
    <submittedName>
        <fullName evidence="13">Uncharacterized protein</fullName>
    </submittedName>
</protein>
<feature type="transmembrane region" description="Helical" evidence="10">
    <location>
        <begin position="303"/>
        <end position="322"/>
    </location>
</feature>
<organism evidence="13 14">
    <name type="scientific">Stentor coeruleus</name>
    <dbReference type="NCBI Taxonomy" id="5963"/>
    <lineage>
        <taxon>Eukaryota</taxon>
        <taxon>Sar</taxon>
        <taxon>Alveolata</taxon>
        <taxon>Ciliophora</taxon>
        <taxon>Postciliodesmatophora</taxon>
        <taxon>Heterotrichea</taxon>
        <taxon>Heterotrichida</taxon>
        <taxon>Stentoridae</taxon>
        <taxon>Stentor</taxon>
    </lineage>
</organism>
<reference evidence="13 14" key="1">
    <citation type="submission" date="2016-11" db="EMBL/GenBank/DDBJ databases">
        <title>The macronuclear genome of Stentor coeruleus: a giant cell with tiny introns.</title>
        <authorList>
            <person name="Slabodnick M."/>
            <person name="Ruby J.G."/>
            <person name="Reiff S.B."/>
            <person name="Swart E.C."/>
            <person name="Gosai S."/>
            <person name="Prabakaran S."/>
            <person name="Witkowska E."/>
            <person name="Larue G.E."/>
            <person name="Fisher S."/>
            <person name="Freeman R.M."/>
            <person name="Gunawardena J."/>
            <person name="Chu W."/>
            <person name="Stover N.A."/>
            <person name="Gregory B.D."/>
            <person name="Nowacki M."/>
            <person name="Derisi J."/>
            <person name="Roy S.W."/>
            <person name="Marshall W.F."/>
            <person name="Sood P."/>
        </authorList>
    </citation>
    <scope>NUCLEOTIDE SEQUENCE [LARGE SCALE GENOMIC DNA]</scope>
    <source>
        <strain evidence="13">WM001</strain>
    </source>
</reference>
<dbReference type="GO" id="GO:0005524">
    <property type="term" value="F:ATP binding"/>
    <property type="evidence" value="ECO:0007669"/>
    <property type="project" value="UniProtKB-KW"/>
</dbReference>
<dbReference type="CDD" id="cd03244">
    <property type="entry name" value="ABCC_MRP_domain2"/>
    <property type="match status" value="1"/>
</dbReference>
<dbReference type="GO" id="GO:0140359">
    <property type="term" value="F:ABC-type transporter activity"/>
    <property type="evidence" value="ECO:0007669"/>
    <property type="project" value="InterPro"/>
</dbReference>
<evidence type="ECO:0000259" key="12">
    <source>
        <dbReference type="PROSITE" id="PS50929"/>
    </source>
</evidence>
<dbReference type="FunFam" id="3.40.50.300:FF:000973">
    <property type="entry name" value="Multidrug resistance-associated protein 4"/>
    <property type="match status" value="1"/>
</dbReference>
<evidence type="ECO:0000256" key="6">
    <source>
        <dbReference type="ARBA" id="ARBA00022741"/>
    </source>
</evidence>
<evidence type="ECO:0000256" key="8">
    <source>
        <dbReference type="ARBA" id="ARBA00022989"/>
    </source>
</evidence>
<accession>A0A1R2CBB6</accession>
<dbReference type="PANTHER" id="PTHR24223">
    <property type="entry name" value="ATP-BINDING CASSETTE SUB-FAMILY C"/>
    <property type="match status" value="1"/>
</dbReference>
<dbReference type="SUPFAM" id="SSF52540">
    <property type="entry name" value="P-loop containing nucleoside triphosphate hydrolases"/>
    <property type="match status" value="2"/>
</dbReference>
<feature type="domain" description="ABC transmembrane type-1" evidence="12">
    <location>
        <begin position="81"/>
        <end position="340"/>
    </location>
</feature>
<keyword evidence="8 10" id="KW-1133">Transmembrane helix</keyword>
<dbReference type="SUPFAM" id="SSF90123">
    <property type="entry name" value="ABC transporter transmembrane region"/>
    <property type="match status" value="2"/>
</dbReference>
<evidence type="ECO:0000256" key="3">
    <source>
        <dbReference type="ARBA" id="ARBA00022448"/>
    </source>
</evidence>
<dbReference type="PROSITE" id="PS50893">
    <property type="entry name" value="ABC_TRANSPORTER_2"/>
    <property type="match status" value="2"/>
</dbReference>
<dbReference type="Pfam" id="PF00664">
    <property type="entry name" value="ABC_membrane"/>
    <property type="match status" value="2"/>
</dbReference>
<evidence type="ECO:0000313" key="14">
    <source>
        <dbReference type="Proteomes" id="UP000187209"/>
    </source>
</evidence>
<dbReference type="InterPro" id="IPR003593">
    <property type="entry name" value="AAA+_ATPase"/>
</dbReference>
<dbReference type="GO" id="GO:0016020">
    <property type="term" value="C:membrane"/>
    <property type="evidence" value="ECO:0007669"/>
    <property type="project" value="UniProtKB-SubCell"/>
</dbReference>
<dbReference type="InterPro" id="IPR003439">
    <property type="entry name" value="ABC_transporter-like_ATP-bd"/>
</dbReference>
<gene>
    <name evidence="13" type="ORF">SteCoe_12274</name>
</gene>
<dbReference type="Proteomes" id="UP000187209">
    <property type="component" value="Unassembled WGS sequence"/>
</dbReference>
<feature type="transmembrane region" description="Helical" evidence="10">
    <location>
        <begin position="197"/>
        <end position="217"/>
    </location>
</feature>
<evidence type="ECO:0000259" key="11">
    <source>
        <dbReference type="PROSITE" id="PS50893"/>
    </source>
</evidence>
<dbReference type="InterPro" id="IPR017871">
    <property type="entry name" value="ABC_transporter-like_CS"/>
</dbReference>
<dbReference type="CDD" id="cd03250">
    <property type="entry name" value="ABCC_MRP_domain1"/>
    <property type="match status" value="1"/>
</dbReference>
<proteinExistence type="inferred from homology"/>
<dbReference type="InterPro" id="IPR050173">
    <property type="entry name" value="ABC_transporter_C-like"/>
</dbReference>
<keyword evidence="5" id="KW-0677">Repeat</keyword>
<dbReference type="GO" id="GO:0016887">
    <property type="term" value="F:ATP hydrolysis activity"/>
    <property type="evidence" value="ECO:0007669"/>
    <property type="project" value="InterPro"/>
</dbReference>
<keyword evidence="3" id="KW-0813">Transport</keyword>
<keyword evidence="9 10" id="KW-0472">Membrane</keyword>
<dbReference type="InterPro" id="IPR011527">
    <property type="entry name" value="ABC1_TM_dom"/>
</dbReference>
<dbReference type="PROSITE" id="PS50929">
    <property type="entry name" value="ABC_TM1F"/>
    <property type="match status" value="2"/>
</dbReference>
<feature type="domain" description="ABC transporter" evidence="11">
    <location>
        <begin position="411"/>
        <end position="633"/>
    </location>
</feature>
<feature type="domain" description="ABC transporter" evidence="11">
    <location>
        <begin position="998"/>
        <end position="1232"/>
    </location>
</feature>
<dbReference type="InterPro" id="IPR036640">
    <property type="entry name" value="ABC1_TM_sf"/>
</dbReference>
<feature type="domain" description="ABC transmembrane type-1" evidence="12">
    <location>
        <begin position="690"/>
        <end position="969"/>
    </location>
</feature>
<keyword evidence="4 10" id="KW-0812">Transmembrane</keyword>
<comment type="caution">
    <text evidence="13">The sequence shown here is derived from an EMBL/GenBank/DDBJ whole genome shotgun (WGS) entry which is preliminary data.</text>
</comment>
<keyword evidence="6" id="KW-0547">Nucleotide-binding</keyword>
<feature type="transmembrane region" description="Helical" evidence="10">
    <location>
        <begin position="120"/>
        <end position="141"/>
    </location>
</feature>
<dbReference type="CDD" id="cd18580">
    <property type="entry name" value="ABC_6TM_ABCC_D2"/>
    <property type="match status" value="1"/>
</dbReference>